<name>A0A238WCA3_9PSEU</name>
<dbReference type="OrthoDB" id="1954318at2"/>
<keyword evidence="2" id="KW-1185">Reference proteome</keyword>
<evidence type="ECO:0000313" key="1">
    <source>
        <dbReference type="EMBL" id="SNR44108.1"/>
    </source>
</evidence>
<dbReference type="EMBL" id="FZNW01000006">
    <property type="protein sequence ID" value="SNR44108.1"/>
    <property type="molecule type" value="Genomic_DNA"/>
</dbReference>
<dbReference type="RefSeq" id="WP_089300624.1">
    <property type="nucleotide sequence ID" value="NZ_FZNW01000006.1"/>
</dbReference>
<sequence length="115" mass="12762">MPAPELKLNIGEVKEGARESAAYGLRLAAEHLKSESQKQVPHEVGDLERSAVASVDEGALEATVSYDTPYAVPQHEDLTMRHDEGRKAKYLEDPMNAEVDTMRDLIAQQMQQELS</sequence>
<dbReference type="AlphaFoldDB" id="A0A238WCA3"/>
<evidence type="ECO:0000313" key="2">
    <source>
        <dbReference type="Proteomes" id="UP000198348"/>
    </source>
</evidence>
<accession>A0A238WCA3</accession>
<reference evidence="1 2" key="1">
    <citation type="submission" date="2017-06" db="EMBL/GenBank/DDBJ databases">
        <authorList>
            <person name="Kim H.J."/>
            <person name="Triplett B.A."/>
        </authorList>
    </citation>
    <scope>NUCLEOTIDE SEQUENCE [LARGE SCALE GENOMIC DNA]</scope>
    <source>
        <strain evidence="1 2">DSM 45207</strain>
    </source>
</reference>
<organism evidence="1 2">
    <name type="scientific">Haloechinothrix alba</name>
    <dbReference type="NCBI Taxonomy" id="664784"/>
    <lineage>
        <taxon>Bacteria</taxon>
        <taxon>Bacillati</taxon>
        <taxon>Actinomycetota</taxon>
        <taxon>Actinomycetes</taxon>
        <taxon>Pseudonocardiales</taxon>
        <taxon>Pseudonocardiaceae</taxon>
        <taxon>Haloechinothrix</taxon>
    </lineage>
</organism>
<gene>
    <name evidence="1" type="ORF">SAMN06265360_10622</name>
</gene>
<evidence type="ECO:0008006" key="3">
    <source>
        <dbReference type="Google" id="ProtNLM"/>
    </source>
</evidence>
<protein>
    <recommendedName>
        <fullName evidence="3">Phage protein, HK97 gp10 family</fullName>
    </recommendedName>
</protein>
<dbReference type="Proteomes" id="UP000198348">
    <property type="component" value="Unassembled WGS sequence"/>
</dbReference>
<proteinExistence type="predicted"/>